<proteinExistence type="predicted"/>
<organism evidence="2 3">
    <name type="scientific">Leptobrachium leishanense</name>
    <name type="common">Leishan spiny toad</name>
    <dbReference type="NCBI Taxonomy" id="445787"/>
    <lineage>
        <taxon>Eukaryota</taxon>
        <taxon>Metazoa</taxon>
        <taxon>Chordata</taxon>
        <taxon>Craniata</taxon>
        <taxon>Vertebrata</taxon>
        <taxon>Euteleostomi</taxon>
        <taxon>Amphibia</taxon>
        <taxon>Batrachia</taxon>
        <taxon>Anura</taxon>
        <taxon>Pelobatoidea</taxon>
        <taxon>Megophryidae</taxon>
        <taxon>Leptobrachium</taxon>
    </lineage>
</organism>
<protein>
    <recommendedName>
        <fullName evidence="4">G protein-coupled receptor 39</fullName>
    </recommendedName>
</protein>
<dbReference type="GeneTree" id="ENSGT00970000197574"/>
<dbReference type="Gene3D" id="1.20.1070.10">
    <property type="entry name" value="Rhodopsin 7-helix transmembrane proteins"/>
    <property type="match status" value="1"/>
</dbReference>
<reference evidence="2" key="2">
    <citation type="submission" date="2025-09" db="UniProtKB">
        <authorList>
            <consortium name="Ensembl"/>
        </authorList>
    </citation>
    <scope>IDENTIFICATION</scope>
</reference>
<dbReference type="SUPFAM" id="SSF81321">
    <property type="entry name" value="Family A G protein-coupled receptor-like"/>
    <property type="match status" value="1"/>
</dbReference>
<dbReference type="Ensembl" id="ENSLLET00000019095.1">
    <property type="protein sequence ID" value="ENSLLEP00000018370.1"/>
    <property type="gene ID" value="ENSLLEG00000011694.1"/>
</dbReference>
<dbReference type="AlphaFoldDB" id="A0A8C5MTL0"/>
<dbReference type="GO" id="GO:0004930">
    <property type="term" value="F:G protein-coupled receptor activity"/>
    <property type="evidence" value="ECO:0007669"/>
    <property type="project" value="TreeGrafter"/>
</dbReference>
<evidence type="ECO:0000313" key="2">
    <source>
        <dbReference type="Ensembl" id="ENSLLEP00000018370.1"/>
    </source>
</evidence>
<evidence type="ECO:0008006" key="4">
    <source>
        <dbReference type="Google" id="ProtNLM"/>
    </source>
</evidence>
<name>A0A8C5MTL0_9ANUR</name>
<dbReference type="Proteomes" id="UP000694569">
    <property type="component" value="Unplaced"/>
</dbReference>
<reference evidence="2" key="1">
    <citation type="submission" date="2025-08" db="UniProtKB">
        <authorList>
            <consortium name="Ensembl"/>
        </authorList>
    </citation>
    <scope>IDENTIFICATION</scope>
</reference>
<dbReference type="PANTHER" id="PTHR46752:SF1">
    <property type="entry name" value="G-PROTEIN COUPLED RECEPTOR 39"/>
    <property type="match status" value="1"/>
</dbReference>
<feature type="compositionally biased region" description="Basic residues" evidence="1">
    <location>
        <begin position="88"/>
        <end position="99"/>
    </location>
</feature>
<dbReference type="PANTHER" id="PTHR46752">
    <property type="entry name" value="G-PROTEIN COUPLED RECEPTOR 39"/>
    <property type="match status" value="1"/>
</dbReference>
<evidence type="ECO:0000256" key="1">
    <source>
        <dbReference type="SAM" id="MobiDB-lite"/>
    </source>
</evidence>
<evidence type="ECO:0000313" key="3">
    <source>
        <dbReference type="Proteomes" id="UP000694569"/>
    </source>
</evidence>
<dbReference type="InterPro" id="IPR052676">
    <property type="entry name" value="Zinc-sensing_GPCR"/>
</dbReference>
<keyword evidence="3" id="KW-1185">Reference proteome</keyword>
<accession>A0A8C5MTL0</accession>
<sequence length="154" mass="17625">MPNQILRIMAASTPKQEWTVRYLRTYMTLFPIADTFFYLSSVLNPILYNISSKQFREVFLQVLRCHLTIEHANRAKFLHIQNSAKSSTNHKRPLIRRSFRPNYSSNTATAKPLNALQAETVPDLAMSRLVPTASSTDVHMEIEPSKNGLCESEI</sequence>
<feature type="region of interest" description="Disordered" evidence="1">
    <location>
        <begin position="88"/>
        <end position="107"/>
    </location>
</feature>
<dbReference type="OrthoDB" id="6088609at2759"/>